<dbReference type="Pfam" id="PF19053">
    <property type="entry name" value="EccD"/>
    <property type="match status" value="1"/>
</dbReference>
<dbReference type="Proteomes" id="UP001597453">
    <property type="component" value="Unassembled WGS sequence"/>
</dbReference>
<dbReference type="RefSeq" id="WP_066058509.1">
    <property type="nucleotide sequence ID" value="NZ_JBHUNF010000004.1"/>
</dbReference>
<feature type="transmembrane region" description="Helical" evidence="1">
    <location>
        <begin position="98"/>
        <end position="116"/>
    </location>
</feature>
<feature type="domain" description="EccD-like transmembrane" evidence="2">
    <location>
        <begin position="102"/>
        <end position="442"/>
    </location>
</feature>
<feature type="transmembrane region" description="Helical" evidence="1">
    <location>
        <begin position="298"/>
        <end position="324"/>
    </location>
</feature>
<accession>A0ABW5RIQ9</accession>
<keyword evidence="1" id="KW-0812">Transmembrane</keyword>
<keyword evidence="1" id="KW-1133">Transmembrane helix</keyword>
<organism evidence="3 4">
    <name type="scientific">Gulosibacter bifidus</name>
    <dbReference type="NCBI Taxonomy" id="272239"/>
    <lineage>
        <taxon>Bacteria</taxon>
        <taxon>Bacillati</taxon>
        <taxon>Actinomycetota</taxon>
        <taxon>Actinomycetes</taxon>
        <taxon>Micrococcales</taxon>
        <taxon>Microbacteriaceae</taxon>
        <taxon>Gulosibacter</taxon>
    </lineage>
</organism>
<feature type="transmembrane region" description="Helical" evidence="1">
    <location>
        <begin position="383"/>
        <end position="401"/>
    </location>
</feature>
<gene>
    <name evidence="3" type="ORF">ACFSUQ_06570</name>
</gene>
<dbReference type="InterPro" id="IPR044049">
    <property type="entry name" value="EccD_transm"/>
</dbReference>
<feature type="transmembrane region" description="Helical" evidence="1">
    <location>
        <begin position="178"/>
        <end position="197"/>
    </location>
</feature>
<name>A0ABW5RIQ9_9MICO</name>
<evidence type="ECO:0000313" key="3">
    <source>
        <dbReference type="EMBL" id="MFD2674957.1"/>
    </source>
</evidence>
<evidence type="ECO:0000256" key="1">
    <source>
        <dbReference type="SAM" id="Phobius"/>
    </source>
</evidence>
<reference evidence="4" key="1">
    <citation type="journal article" date="2019" name="Int. J. Syst. Evol. Microbiol.">
        <title>The Global Catalogue of Microorganisms (GCM) 10K type strain sequencing project: providing services to taxonomists for standard genome sequencing and annotation.</title>
        <authorList>
            <consortium name="The Broad Institute Genomics Platform"/>
            <consortium name="The Broad Institute Genome Sequencing Center for Infectious Disease"/>
            <person name="Wu L."/>
            <person name="Ma J."/>
        </authorList>
    </citation>
    <scope>NUCLEOTIDE SEQUENCE [LARGE SCALE GENOMIC DNA]</scope>
    <source>
        <strain evidence="4">TISTR 1511</strain>
    </source>
</reference>
<feature type="transmembrane region" description="Helical" evidence="1">
    <location>
        <begin position="421"/>
        <end position="442"/>
    </location>
</feature>
<feature type="transmembrane region" description="Helical" evidence="1">
    <location>
        <begin position="330"/>
        <end position="347"/>
    </location>
</feature>
<feature type="transmembrane region" description="Helical" evidence="1">
    <location>
        <begin position="128"/>
        <end position="146"/>
    </location>
</feature>
<feature type="transmembrane region" description="Helical" evidence="1">
    <location>
        <begin position="359"/>
        <end position="377"/>
    </location>
</feature>
<comment type="caution">
    <text evidence="3">The sequence shown here is derived from an EMBL/GenBank/DDBJ whole genome shotgun (WGS) entry which is preliminary data.</text>
</comment>
<proteinExistence type="predicted"/>
<protein>
    <recommendedName>
        <fullName evidence="2">EccD-like transmembrane domain-containing protein</fullName>
    </recommendedName>
</protein>
<evidence type="ECO:0000313" key="4">
    <source>
        <dbReference type="Proteomes" id="UP001597453"/>
    </source>
</evidence>
<sequence length="443" mass="47190">MPAATTTATIYRNNEVLDFSVPVGTTVRGMLLKLDRGHERYRLCDELGRTLGETETFGQSLPAGIVLYTARRDEADASQRVAEDIKAANAQRHVPNHLLASILLLTCLSPVVALLLPGTRDYWSADYWPRFGLALALVAAFAVLVAQKFTIRTSWAGLVTPLPAAAAAGVAVMHPTLIAGWSYALAFLWGGTVAAFITRFVQEHDYTDTAVRMWLGSATVLSTVSLAQVPNDVAGPIGLAAAIVLLSMSASSSLRVPESQLLNLPAVLSTAPSVHTPDVPPPARITSRRVRHTLQQGSTLRIISISVACVLAIVSMPPVIEIIARQTLEGWTALALAVATIACFTLYPRDARNAFTRWVPRLVVMVLLGIAIATHPVGDVSLWIIGAIVLAAAMFGIGFWLNHGMYAPAITRAADILEQLAIVAAIPLALVAAGAFSAVRAMM</sequence>
<dbReference type="EMBL" id="JBHUNF010000004">
    <property type="protein sequence ID" value="MFD2674957.1"/>
    <property type="molecule type" value="Genomic_DNA"/>
</dbReference>
<keyword evidence="1" id="KW-0472">Membrane</keyword>
<evidence type="ECO:0000259" key="2">
    <source>
        <dbReference type="Pfam" id="PF19053"/>
    </source>
</evidence>
<feature type="transmembrane region" description="Helical" evidence="1">
    <location>
        <begin position="153"/>
        <end position="172"/>
    </location>
</feature>
<keyword evidence="4" id="KW-1185">Reference proteome</keyword>